<keyword evidence="4 5" id="KW-0067">ATP-binding</keyword>
<dbReference type="OrthoDB" id="9801841at2"/>
<keyword evidence="7" id="KW-0723">Serine/threonine-protein kinase</keyword>
<evidence type="ECO:0000259" key="6">
    <source>
        <dbReference type="PROSITE" id="PS50011"/>
    </source>
</evidence>
<evidence type="ECO:0000313" key="8">
    <source>
        <dbReference type="Proteomes" id="UP000190102"/>
    </source>
</evidence>
<dbReference type="AlphaFoldDB" id="A0A1T4NY23"/>
<keyword evidence="2 5" id="KW-0547">Nucleotide-binding</keyword>
<dbReference type="InterPro" id="IPR017441">
    <property type="entry name" value="Protein_kinase_ATP_BS"/>
</dbReference>
<keyword evidence="3 7" id="KW-0418">Kinase</keyword>
<dbReference type="InterPro" id="IPR008271">
    <property type="entry name" value="Ser/Thr_kinase_AS"/>
</dbReference>
<keyword evidence="1" id="KW-0808">Transferase</keyword>
<dbReference type="Proteomes" id="UP000190102">
    <property type="component" value="Unassembled WGS sequence"/>
</dbReference>
<dbReference type="PANTHER" id="PTHR43289:SF34">
    <property type="entry name" value="SERINE_THREONINE-PROTEIN KINASE YBDM-RELATED"/>
    <property type="match status" value="1"/>
</dbReference>
<dbReference type="SMART" id="SM00220">
    <property type="entry name" value="S_TKc"/>
    <property type="match status" value="1"/>
</dbReference>
<keyword evidence="8" id="KW-1185">Reference proteome</keyword>
<dbReference type="Pfam" id="PF00069">
    <property type="entry name" value="Pkinase"/>
    <property type="match status" value="1"/>
</dbReference>
<evidence type="ECO:0000256" key="5">
    <source>
        <dbReference type="PROSITE-ProRule" id="PRU10141"/>
    </source>
</evidence>
<dbReference type="Gene3D" id="3.30.200.20">
    <property type="entry name" value="Phosphorylase Kinase, domain 1"/>
    <property type="match status" value="1"/>
</dbReference>
<name>A0A1T4NY23_9BACT</name>
<dbReference type="InterPro" id="IPR011009">
    <property type="entry name" value="Kinase-like_dom_sf"/>
</dbReference>
<dbReference type="RefSeq" id="WP_078790081.1">
    <property type="nucleotide sequence ID" value="NZ_FUWR01000008.1"/>
</dbReference>
<dbReference type="PROSITE" id="PS50011">
    <property type="entry name" value="PROTEIN_KINASE_DOM"/>
    <property type="match status" value="1"/>
</dbReference>
<dbReference type="PROSITE" id="PS00108">
    <property type="entry name" value="PROTEIN_KINASE_ST"/>
    <property type="match status" value="1"/>
</dbReference>
<dbReference type="PROSITE" id="PS00107">
    <property type="entry name" value="PROTEIN_KINASE_ATP"/>
    <property type="match status" value="1"/>
</dbReference>
<proteinExistence type="predicted"/>
<dbReference type="InterPro" id="IPR000719">
    <property type="entry name" value="Prot_kinase_dom"/>
</dbReference>
<evidence type="ECO:0000256" key="4">
    <source>
        <dbReference type="ARBA" id="ARBA00022840"/>
    </source>
</evidence>
<evidence type="ECO:0000256" key="2">
    <source>
        <dbReference type="ARBA" id="ARBA00022741"/>
    </source>
</evidence>
<sequence>MATISSIDLLSYVGTTIGTVTLVKLLGQGSMGAVFIGYQTTLKRQVAVKILPKSLASSPNAQKMFRDEAETIGILNHPNIVPVYEMGETSDFFFQIMQLIAGSDLRSIIVKARKHPVPTKRILPFSETIHYICQVLDALDYAHDEGVVHQDIKPANILIDDRFKRPIVADFGIARTIWAEYSASSSLFGTPLYISPEQAARTETDGRTDMYSVGVILMEMVAGLLPVRSESPVDMIQRKKTDPDSFFTARPSEVNPAVDRELESIIATATASQPGNRFADCLEFKVELETYIRTRSLN</sequence>
<reference evidence="8" key="1">
    <citation type="submission" date="2017-02" db="EMBL/GenBank/DDBJ databases">
        <authorList>
            <person name="Varghese N."/>
            <person name="Submissions S."/>
        </authorList>
    </citation>
    <scope>NUCLEOTIDE SEQUENCE [LARGE SCALE GENOMIC DNA]</scope>
    <source>
        <strain evidence="8">ATCC BAA-34</strain>
    </source>
</reference>
<dbReference type="EMBL" id="FUWR01000008">
    <property type="protein sequence ID" value="SJZ84143.1"/>
    <property type="molecule type" value="Genomic_DNA"/>
</dbReference>
<dbReference type="GO" id="GO:0004674">
    <property type="term" value="F:protein serine/threonine kinase activity"/>
    <property type="evidence" value="ECO:0007669"/>
    <property type="project" value="UniProtKB-KW"/>
</dbReference>
<organism evidence="7 8">
    <name type="scientific">Trichlorobacter thiogenes</name>
    <dbReference type="NCBI Taxonomy" id="115783"/>
    <lineage>
        <taxon>Bacteria</taxon>
        <taxon>Pseudomonadati</taxon>
        <taxon>Thermodesulfobacteriota</taxon>
        <taxon>Desulfuromonadia</taxon>
        <taxon>Geobacterales</taxon>
        <taxon>Geobacteraceae</taxon>
        <taxon>Trichlorobacter</taxon>
    </lineage>
</organism>
<dbReference type="PANTHER" id="PTHR43289">
    <property type="entry name" value="MITOGEN-ACTIVATED PROTEIN KINASE KINASE KINASE 20-RELATED"/>
    <property type="match status" value="1"/>
</dbReference>
<feature type="domain" description="Protein kinase" evidence="6">
    <location>
        <begin position="20"/>
        <end position="292"/>
    </location>
</feature>
<dbReference type="CDD" id="cd14014">
    <property type="entry name" value="STKc_PknB_like"/>
    <property type="match status" value="1"/>
</dbReference>
<evidence type="ECO:0000256" key="3">
    <source>
        <dbReference type="ARBA" id="ARBA00022777"/>
    </source>
</evidence>
<evidence type="ECO:0000256" key="1">
    <source>
        <dbReference type="ARBA" id="ARBA00022679"/>
    </source>
</evidence>
<feature type="binding site" evidence="5">
    <location>
        <position position="49"/>
    </location>
    <ligand>
        <name>ATP</name>
        <dbReference type="ChEBI" id="CHEBI:30616"/>
    </ligand>
</feature>
<dbReference type="SUPFAM" id="SSF56112">
    <property type="entry name" value="Protein kinase-like (PK-like)"/>
    <property type="match status" value="1"/>
</dbReference>
<dbReference type="STRING" id="115783.SAMN02745119_01782"/>
<accession>A0A1T4NY23</accession>
<gene>
    <name evidence="7" type="ORF">SAMN02745119_01782</name>
</gene>
<dbReference type="Gene3D" id="1.10.510.10">
    <property type="entry name" value="Transferase(Phosphotransferase) domain 1"/>
    <property type="match status" value="1"/>
</dbReference>
<evidence type="ECO:0000313" key="7">
    <source>
        <dbReference type="EMBL" id="SJZ84143.1"/>
    </source>
</evidence>
<dbReference type="GO" id="GO:0005524">
    <property type="term" value="F:ATP binding"/>
    <property type="evidence" value="ECO:0007669"/>
    <property type="project" value="UniProtKB-UniRule"/>
</dbReference>
<protein>
    <submittedName>
        <fullName evidence="7">Serine/threonine protein kinase</fullName>
    </submittedName>
</protein>